<keyword evidence="2" id="KW-1185">Reference proteome</keyword>
<dbReference type="EMBL" id="SOBG01000003">
    <property type="protein sequence ID" value="TDT71477.1"/>
    <property type="molecule type" value="Genomic_DNA"/>
</dbReference>
<dbReference type="AlphaFoldDB" id="A0AA46DZQ2"/>
<dbReference type="RefSeq" id="WP_134112744.1">
    <property type="nucleotide sequence ID" value="NZ_SOBG01000003.1"/>
</dbReference>
<dbReference type="Proteomes" id="UP000294678">
    <property type="component" value="Unassembled WGS sequence"/>
</dbReference>
<organism evidence="1 2">
    <name type="scientific">Hypnocyclicus thermotrophus</name>
    <dbReference type="NCBI Taxonomy" id="1627895"/>
    <lineage>
        <taxon>Bacteria</taxon>
        <taxon>Fusobacteriati</taxon>
        <taxon>Fusobacteriota</taxon>
        <taxon>Fusobacteriia</taxon>
        <taxon>Fusobacteriales</taxon>
        <taxon>Fusobacteriaceae</taxon>
        <taxon>Hypnocyclicus</taxon>
    </lineage>
</organism>
<accession>A0AA46DZQ2</accession>
<gene>
    <name evidence="1" type="ORF">EV215_0853</name>
</gene>
<evidence type="ECO:0000313" key="1">
    <source>
        <dbReference type="EMBL" id="TDT71477.1"/>
    </source>
</evidence>
<proteinExistence type="predicted"/>
<sequence>MGKLHNRKKHITIREIELFIEEKLSKPELENLKNKYKSELILNKSILLDQKKHLPDNVFEMELSEYNKHITKQKELLKILKTIFPEDDELKNINIDIE</sequence>
<evidence type="ECO:0000313" key="2">
    <source>
        <dbReference type="Proteomes" id="UP000294678"/>
    </source>
</evidence>
<protein>
    <submittedName>
        <fullName evidence="1">Uncharacterized protein</fullName>
    </submittedName>
</protein>
<name>A0AA46DZQ2_9FUSO</name>
<reference evidence="1 2" key="1">
    <citation type="submission" date="2019-03" db="EMBL/GenBank/DDBJ databases">
        <title>Genomic Encyclopedia of Type Strains, Phase IV (KMG-IV): sequencing the most valuable type-strain genomes for metagenomic binning, comparative biology and taxonomic classification.</title>
        <authorList>
            <person name="Goeker M."/>
        </authorList>
    </citation>
    <scope>NUCLEOTIDE SEQUENCE [LARGE SCALE GENOMIC DNA]</scope>
    <source>
        <strain evidence="1 2">DSM 100055</strain>
    </source>
</reference>
<comment type="caution">
    <text evidence="1">The sequence shown here is derived from an EMBL/GenBank/DDBJ whole genome shotgun (WGS) entry which is preliminary data.</text>
</comment>